<accession>A0A834SMD5</accession>
<dbReference type="EMBL" id="JAAIUW010000013">
    <property type="protein sequence ID" value="KAF7805035.1"/>
    <property type="molecule type" value="Genomic_DNA"/>
</dbReference>
<comment type="caution">
    <text evidence="1">The sequence shown here is derived from an EMBL/GenBank/DDBJ whole genome shotgun (WGS) entry which is preliminary data.</text>
</comment>
<evidence type="ECO:0000313" key="2">
    <source>
        <dbReference type="Proteomes" id="UP000634136"/>
    </source>
</evidence>
<reference evidence="1" key="1">
    <citation type="submission" date="2020-09" db="EMBL/GenBank/DDBJ databases">
        <title>Genome-Enabled Discovery of Anthraquinone Biosynthesis in Senna tora.</title>
        <authorList>
            <person name="Kang S.-H."/>
            <person name="Pandey R.P."/>
            <person name="Lee C.-M."/>
            <person name="Sim J.-S."/>
            <person name="Jeong J.-T."/>
            <person name="Choi B.-S."/>
            <person name="Jung M."/>
            <person name="Ginzburg D."/>
            <person name="Zhao K."/>
            <person name="Won S.Y."/>
            <person name="Oh T.-J."/>
            <person name="Yu Y."/>
            <person name="Kim N.-H."/>
            <person name="Lee O.R."/>
            <person name="Lee T.-H."/>
            <person name="Bashyal P."/>
            <person name="Kim T.-S."/>
            <person name="Lee W.-H."/>
            <person name="Kawkins C."/>
            <person name="Kim C.-K."/>
            <person name="Kim J.S."/>
            <person name="Ahn B.O."/>
            <person name="Rhee S.Y."/>
            <person name="Sohng J.K."/>
        </authorList>
    </citation>
    <scope>NUCLEOTIDE SEQUENCE</scope>
    <source>
        <tissue evidence="1">Leaf</tissue>
    </source>
</reference>
<name>A0A834SMD5_9FABA</name>
<evidence type="ECO:0000313" key="1">
    <source>
        <dbReference type="EMBL" id="KAF7805035.1"/>
    </source>
</evidence>
<protein>
    <submittedName>
        <fullName evidence="1">Uncharacterized protein</fullName>
    </submittedName>
</protein>
<dbReference type="AlphaFoldDB" id="A0A834SMD5"/>
<proteinExistence type="predicted"/>
<sequence length="40" mass="4354">MSYGGVRCYTLDTQWILRGPHPLEKVAAVGPTLSGKENHA</sequence>
<organism evidence="1 2">
    <name type="scientific">Senna tora</name>
    <dbReference type="NCBI Taxonomy" id="362788"/>
    <lineage>
        <taxon>Eukaryota</taxon>
        <taxon>Viridiplantae</taxon>
        <taxon>Streptophyta</taxon>
        <taxon>Embryophyta</taxon>
        <taxon>Tracheophyta</taxon>
        <taxon>Spermatophyta</taxon>
        <taxon>Magnoliopsida</taxon>
        <taxon>eudicotyledons</taxon>
        <taxon>Gunneridae</taxon>
        <taxon>Pentapetalae</taxon>
        <taxon>rosids</taxon>
        <taxon>fabids</taxon>
        <taxon>Fabales</taxon>
        <taxon>Fabaceae</taxon>
        <taxon>Caesalpinioideae</taxon>
        <taxon>Cassia clade</taxon>
        <taxon>Senna</taxon>
    </lineage>
</organism>
<keyword evidence="2" id="KW-1185">Reference proteome</keyword>
<dbReference type="Proteomes" id="UP000634136">
    <property type="component" value="Unassembled WGS sequence"/>
</dbReference>
<gene>
    <name evidence="1" type="ORF">G2W53_044146</name>
</gene>